<organism evidence="6 7">
    <name type="scientific">Streptomyces phaeolivaceus</name>
    <dbReference type="NCBI Taxonomy" id="2653200"/>
    <lineage>
        <taxon>Bacteria</taxon>
        <taxon>Bacillati</taxon>
        <taxon>Actinomycetota</taxon>
        <taxon>Actinomycetes</taxon>
        <taxon>Kitasatosporales</taxon>
        <taxon>Streptomycetaceae</taxon>
        <taxon>Streptomyces</taxon>
    </lineage>
</organism>
<evidence type="ECO:0000256" key="4">
    <source>
        <dbReference type="RuleBase" id="RU003345"/>
    </source>
</evidence>
<dbReference type="Gene3D" id="3.40.309.10">
    <property type="entry name" value="Aldehyde Dehydrogenase, Chain A, domain 2"/>
    <property type="match status" value="1"/>
</dbReference>
<dbReference type="InterPro" id="IPR016161">
    <property type="entry name" value="Ald_DH/histidinol_DH"/>
</dbReference>
<protein>
    <submittedName>
        <fullName evidence="6">Aldehyde dehydrogenase family protein</fullName>
    </submittedName>
</protein>
<dbReference type="Proteomes" id="UP000327294">
    <property type="component" value="Chromosome"/>
</dbReference>
<dbReference type="GO" id="GO:0016620">
    <property type="term" value="F:oxidoreductase activity, acting on the aldehyde or oxo group of donors, NAD or NADP as acceptor"/>
    <property type="evidence" value="ECO:0007669"/>
    <property type="project" value="InterPro"/>
</dbReference>
<feature type="active site" evidence="3">
    <location>
        <position position="254"/>
    </location>
</feature>
<dbReference type="RefSeq" id="WP_152172964.1">
    <property type="nucleotide sequence ID" value="NZ_CP045096.1"/>
</dbReference>
<dbReference type="InterPro" id="IPR029510">
    <property type="entry name" value="Ald_DH_CS_GLU"/>
</dbReference>
<comment type="similarity">
    <text evidence="1 4">Belongs to the aldehyde dehydrogenase family.</text>
</comment>
<dbReference type="PROSITE" id="PS00070">
    <property type="entry name" value="ALDEHYDE_DEHYDR_CYS"/>
    <property type="match status" value="1"/>
</dbReference>
<accession>A0A5P8KF40</accession>
<evidence type="ECO:0000313" key="6">
    <source>
        <dbReference type="EMBL" id="QFR01637.1"/>
    </source>
</evidence>
<sequence>MGNVTAIGEITNFVHGEAVEATGTDVVVVRNPADGSELGRFRDSAAQDVDLAVRDARAALPEWAAKTPGERSALLRAVADAMEERLDEFARLEVLDAGKPWSESRGHEVPGMVDALRHFGSLARVAVSQPAGDYVAGNTAFLRREPVGVVAAITPWNFPLWQAIWKIGPALAVGNTIVVKPAENTPLSTLAFVRMAAGILPPGVLNLVNGTGGTTGRALVAHPDVKLVSFTGSTRAGRQIAEAAGAGTKRLVLELGGNAPVVVFEDTDIEVTAEWLAATALYNAGQECMAATRLIVHESVHDKLVEAVAGKMVSETVIGDPMDPSTTLGPLISQVQRDRVRRLVDGVPARAEVVTGGSPVERDGYFYPPTLITGVEQTDEIVQSEIFGPVATVQSFTDEAQAIALANDVEQGLAGSVWTRDVGRALRVVNSLEVGNVWVNAHMASGVELPIGGFHGSGYGKEGGLAGLDEYARTKQVTISLT</sequence>
<keyword evidence="2 4" id="KW-0560">Oxidoreductase</keyword>
<evidence type="ECO:0000256" key="1">
    <source>
        <dbReference type="ARBA" id="ARBA00009986"/>
    </source>
</evidence>
<proteinExistence type="inferred from homology"/>
<dbReference type="PANTHER" id="PTHR11699">
    <property type="entry name" value="ALDEHYDE DEHYDROGENASE-RELATED"/>
    <property type="match status" value="1"/>
</dbReference>
<dbReference type="KEGG" id="sphv:F9278_41790"/>
<dbReference type="FunFam" id="3.40.605.10:FF:000007">
    <property type="entry name" value="NAD/NADP-dependent betaine aldehyde dehydrogenase"/>
    <property type="match status" value="1"/>
</dbReference>
<evidence type="ECO:0000256" key="3">
    <source>
        <dbReference type="PROSITE-ProRule" id="PRU10007"/>
    </source>
</evidence>
<dbReference type="PROSITE" id="PS00687">
    <property type="entry name" value="ALDEHYDE_DEHYDR_GLU"/>
    <property type="match status" value="1"/>
</dbReference>
<name>A0A5P8KF40_9ACTN</name>
<gene>
    <name evidence="6" type="ORF">F9278_41790</name>
</gene>
<dbReference type="InterPro" id="IPR015590">
    <property type="entry name" value="Aldehyde_DH_dom"/>
</dbReference>
<dbReference type="InterPro" id="IPR016162">
    <property type="entry name" value="Ald_DH_N"/>
</dbReference>
<evidence type="ECO:0000313" key="7">
    <source>
        <dbReference type="Proteomes" id="UP000327294"/>
    </source>
</evidence>
<evidence type="ECO:0000256" key="2">
    <source>
        <dbReference type="ARBA" id="ARBA00023002"/>
    </source>
</evidence>
<dbReference type="EMBL" id="CP045096">
    <property type="protein sequence ID" value="QFR01637.1"/>
    <property type="molecule type" value="Genomic_DNA"/>
</dbReference>
<dbReference type="SUPFAM" id="SSF53720">
    <property type="entry name" value="ALDH-like"/>
    <property type="match status" value="1"/>
</dbReference>
<feature type="domain" description="Aldehyde dehydrogenase" evidence="5">
    <location>
        <begin position="25"/>
        <end position="477"/>
    </location>
</feature>
<dbReference type="FunFam" id="3.40.309.10:FF:000009">
    <property type="entry name" value="Aldehyde dehydrogenase A"/>
    <property type="match status" value="1"/>
</dbReference>
<dbReference type="Pfam" id="PF00171">
    <property type="entry name" value="Aldedh"/>
    <property type="match status" value="1"/>
</dbReference>
<dbReference type="Gene3D" id="3.40.605.10">
    <property type="entry name" value="Aldehyde Dehydrogenase, Chain A, domain 1"/>
    <property type="match status" value="1"/>
</dbReference>
<dbReference type="InterPro" id="IPR016160">
    <property type="entry name" value="Ald_DH_CS_CYS"/>
</dbReference>
<dbReference type="InterPro" id="IPR016163">
    <property type="entry name" value="Ald_DH_C"/>
</dbReference>
<evidence type="ECO:0000259" key="5">
    <source>
        <dbReference type="Pfam" id="PF00171"/>
    </source>
</evidence>
<reference evidence="6 7" key="1">
    <citation type="submission" date="2019-10" db="EMBL/GenBank/DDBJ databases">
        <title>Streptomyces sp. strain GY16 isolated from leaves of Broussonetia papyrifera.</title>
        <authorList>
            <person name="Mo P."/>
        </authorList>
    </citation>
    <scope>NUCLEOTIDE SEQUENCE [LARGE SCALE GENOMIC DNA]</scope>
    <source>
        <strain evidence="6 7">GY16</strain>
    </source>
</reference>
<keyword evidence="7" id="KW-1185">Reference proteome</keyword>
<dbReference type="AlphaFoldDB" id="A0A5P8KF40"/>